<dbReference type="AlphaFoldDB" id="A0A6S5C5X8"/>
<evidence type="ECO:0000313" key="1">
    <source>
        <dbReference type="EMBL" id="BBR40236.1"/>
    </source>
</evidence>
<evidence type="ECO:0000313" key="2">
    <source>
        <dbReference type="Proteomes" id="UP000515442"/>
    </source>
</evidence>
<organism evidence="1 2">
    <name type="scientific">Aeromonas veronii</name>
    <dbReference type="NCBI Taxonomy" id="654"/>
    <lineage>
        <taxon>Bacteria</taxon>
        <taxon>Pseudomonadati</taxon>
        <taxon>Pseudomonadota</taxon>
        <taxon>Gammaproteobacteria</taxon>
        <taxon>Aeromonadales</taxon>
        <taxon>Aeromonadaceae</taxon>
        <taxon>Aeromonas</taxon>
    </lineage>
</organism>
<accession>A0A6S5C5X8</accession>
<dbReference type="RefSeq" id="WP_182937762.1">
    <property type="nucleotide sequence ID" value="NZ_AP022038.1"/>
</dbReference>
<reference evidence="1 2" key="1">
    <citation type="submission" date="2019-12" db="EMBL/GenBank/DDBJ databases">
        <title>complete genome sequences of Aeromonas veronii str. WP3-W19-ESBL-03 isolated from wastewater treatment plant effluent.</title>
        <authorList>
            <person name="Sekizuka T."/>
            <person name="Itokawa K."/>
            <person name="Yatsu K."/>
            <person name="Inamine Y."/>
            <person name="Kuroda M."/>
        </authorList>
    </citation>
    <scope>NUCLEOTIDE SEQUENCE [LARGE SCALE GENOMIC DNA]</scope>
    <source>
        <strain evidence="1 2">WP3-W19-ESBL-03</strain>
    </source>
</reference>
<proteinExistence type="predicted"/>
<dbReference type="EMBL" id="AP022038">
    <property type="protein sequence ID" value="BBR40236.1"/>
    <property type="molecule type" value="Genomic_DNA"/>
</dbReference>
<dbReference type="Proteomes" id="UP000515442">
    <property type="component" value="Chromosome"/>
</dbReference>
<gene>
    <name evidence="1" type="primary">vopQ</name>
    <name evidence="1" type="ORF">WP3W19E03_27610</name>
</gene>
<protein>
    <submittedName>
        <fullName evidence="1">Type III secretion system effector VopQ</fullName>
    </submittedName>
</protein>
<name>A0A6S5C5X8_AERVE</name>
<sequence>MKTSSITGAPVPDLASFITHAAPDDTRLLSKRGDVNAAPLFHRGHKYELLNKHLLHSTTSRVKQENIKTHLDLKEALKNAAPQEIALQAFSLLSPAAYRGEPLTRETMMEVTALLADLKADPTSYGQLKQLFDQISQDPRLQVCLEQQYPGKMDGLGKELKNKIIDFTSTTGVNIAISLLLPGIGTFIAAGREFYQVAKHSDRLNHHHQVAQIGELPGRTSRLARLSQQTLSQGHDKAAIEGATSVTLGVALSGLGNFGIRGATTGVASIAAKALPTIADTVLMTGLPAATKMGAAYLINQQASTMPQGNQLLPVLPRLEICNTKGNFSFSMLDGAAVRALLTYLGPKADESLLGVNTPVAIKEMEQARLTLKAQLGSPAHEHLLPGDKQANAPTTELKLSHEVFEKLLAEDYTWLLHAVRLLDKGESSDLNHELTYKVPLEFDNRTVYLDKSPDLSQPQLDALKVCGAPSQLKLIYLAEGWL</sequence>